<dbReference type="InterPro" id="IPR036987">
    <property type="entry name" value="SRA-YDG_sf"/>
</dbReference>
<dbReference type="GO" id="GO:0005634">
    <property type="term" value="C:nucleus"/>
    <property type="evidence" value="ECO:0007669"/>
    <property type="project" value="UniProtKB-SubCell"/>
</dbReference>
<evidence type="ECO:0000259" key="9">
    <source>
        <dbReference type="PROSITE" id="PS50867"/>
    </source>
</evidence>
<evidence type="ECO:0000313" key="13">
    <source>
        <dbReference type="Proteomes" id="UP000636800"/>
    </source>
</evidence>
<sequence length="483" mass="54141">MIHVGFVVYLMTLKHLKENNLELHFGSIPLGQVPGVEIGDEFHLRAALFMLGLHRQLQGGIDYFKHDGRLLARSIISSGSSRYSDKIGNSQVLIYSGSGTPEKDQKLEYGNLALKNSIDAQNPIRVIRGFEETQSSGCRSSKGRKAMRYVYDGLYLAEKFWRKKNDNGFNVIMFQLRRKQEQPELHLKQVRLRTSITFSDICIEDITSGKEKTPIPVVNTIDEDSPSSFTYSKEMIYPPKYSSTPSKGCECIGGCTDSIKCACAVKNGGELPFNGRGAIVQAKPLVYECGPSCKCPPTCHNRVSQHGIKFPLGVFKTRSMGWGVRSLSLIPSGSFVCEYVGELLKDEDAQKRTNDEYLFAIGNNYYDAALWEGLPNSIPELQKSMPSEEVNEVNYTVDASIFGNVARFINHSCTPNLYAQNLLYDHGDKSMPHIMLFASEDIPPLQELTYHYNYTIDQVYDSNGDIKQKICLCGSIECTGRLY</sequence>
<comment type="caution">
    <text evidence="12">The sequence shown here is derived from an EMBL/GenBank/DDBJ whole genome shotgun (WGS) entry which is preliminary data.</text>
</comment>
<evidence type="ECO:0000256" key="7">
    <source>
        <dbReference type="PROSITE-ProRule" id="PRU00358"/>
    </source>
</evidence>
<name>A0A835QRJ8_VANPL</name>
<dbReference type="Gene3D" id="2.170.270.10">
    <property type="entry name" value="SET domain"/>
    <property type="match status" value="1"/>
</dbReference>
<dbReference type="PROSITE" id="PS50867">
    <property type="entry name" value="PRE_SET"/>
    <property type="match status" value="1"/>
</dbReference>
<reference evidence="12 13" key="1">
    <citation type="journal article" date="2020" name="Nat. Food">
        <title>A phased Vanilla planifolia genome enables genetic improvement of flavour and production.</title>
        <authorList>
            <person name="Hasing T."/>
            <person name="Tang H."/>
            <person name="Brym M."/>
            <person name="Khazi F."/>
            <person name="Huang T."/>
            <person name="Chambers A.H."/>
        </authorList>
    </citation>
    <scope>NUCLEOTIDE SEQUENCE [LARGE SCALE GENOMIC DNA]</scope>
    <source>
        <tissue evidence="12">Leaf</tissue>
    </source>
</reference>
<feature type="domain" description="Pre-SET" evidence="9">
    <location>
        <begin position="247"/>
        <end position="307"/>
    </location>
</feature>
<dbReference type="AlphaFoldDB" id="A0A835QRJ8"/>
<feature type="domain" description="YDG" evidence="11">
    <location>
        <begin position="31"/>
        <end position="178"/>
    </location>
</feature>
<evidence type="ECO:0000256" key="6">
    <source>
        <dbReference type="ARBA" id="ARBA00023242"/>
    </source>
</evidence>
<dbReference type="InterPro" id="IPR046341">
    <property type="entry name" value="SET_dom_sf"/>
</dbReference>
<keyword evidence="13" id="KW-1185">Reference proteome</keyword>
<dbReference type="InterPro" id="IPR003105">
    <property type="entry name" value="SRA_YDG"/>
</dbReference>
<dbReference type="GO" id="GO:0032259">
    <property type="term" value="P:methylation"/>
    <property type="evidence" value="ECO:0007669"/>
    <property type="project" value="UniProtKB-KW"/>
</dbReference>
<evidence type="ECO:0000256" key="1">
    <source>
        <dbReference type="ARBA" id="ARBA00004286"/>
    </source>
</evidence>
<dbReference type="SUPFAM" id="SSF88697">
    <property type="entry name" value="PUA domain-like"/>
    <property type="match status" value="1"/>
</dbReference>
<organism evidence="12 13">
    <name type="scientific">Vanilla planifolia</name>
    <name type="common">Vanilla</name>
    <dbReference type="NCBI Taxonomy" id="51239"/>
    <lineage>
        <taxon>Eukaryota</taxon>
        <taxon>Viridiplantae</taxon>
        <taxon>Streptophyta</taxon>
        <taxon>Embryophyta</taxon>
        <taxon>Tracheophyta</taxon>
        <taxon>Spermatophyta</taxon>
        <taxon>Magnoliopsida</taxon>
        <taxon>Liliopsida</taxon>
        <taxon>Asparagales</taxon>
        <taxon>Orchidaceae</taxon>
        <taxon>Vanilloideae</taxon>
        <taxon>Vanilleae</taxon>
        <taxon>Vanilla</taxon>
    </lineage>
</organism>
<dbReference type="Pfam" id="PF00856">
    <property type="entry name" value="SET"/>
    <property type="match status" value="1"/>
</dbReference>
<dbReference type="PROSITE" id="PS50280">
    <property type="entry name" value="SET"/>
    <property type="match status" value="1"/>
</dbReference>
<dbReference type="InterPro" id="IPR051357">
    <property type="entry name" value="H3K9_HMTase_SUVAR3-9"/>
</dbReference>
<evidence type="ECO:0000256" key="5">
    <source>
        <dbReference type="ARBA" id="ARBA00022691"/>
    </source>
</evidence>
<protein>
    <submittedName>
        <fullName evidence="12">Uncharacterized protein</fullName>
    </submittedName>
</protein>
<keyword evidence="5" id="KW-0949">S-adenosyl-L-methionine</keyword>
<evidence type="ECO:0000256" key="2">
    <source>
        <dbReference type="ARBA" id="ARBA00022454"/>
    </source>
</evidence>
<dbReference type="InterPro" id="IPR015947">
    <property type="entry name" value="PUA-like_sf"/>
</dbReference>
<dbReference type="Pfam" id="PF02182">
    <property type="entry name" value="SAD_SRA"/>
    <property type="match status" value="1"/>
</dbReference>
<dbReference type="PANTHER" id="PTHR45660:SF46">
    <property type="entry name" value="HISTONE-LYSINE N-METHYLTRANSFERASE, H3 LYSINE-9 SPECIFIC SUVH6"/>
    <property type="match status" value="1"/>
</dbReference>
<dbReference type="PROSITE" id="PS50868">
    <property type="entry name" value="POST_SET"/>
    <property type="match status" value="1"/>
</dbReference>
<dbReference type="PANTHER" id="PTHR45660">
    <property type="entry name" value="HISTONE-LYSINE N-METHYLTRANSFERASE SETMAR"/>
    <property type="match status" value="1"/>
</dbReference>
<keyword evidence="2" id="KW-0158">Chromosome</keyword>
<proteinExistence type="predicted"/>
<dbReference type="Proteomes" id="UP000636800">
    <property type="component" value="Chromosome 7"/>
</dbReference>
<keyword evidence="4" id="KW-0808">Transferase</keyword>
<dbReference type="PROSITE" id="PS51015">
    <property type="entry name" value="YDG"/>
    <property type="match status" value="1"/>
</dbReference>
<comment type="subcellular location">
    <subcellularLocation>
        <location evidence="1">Chromosome</location>
    </subcellularLocation>
    <subcellularLocation>
        <location evidence="7">Nucleus</location>
    </subcellularLocation>
</comment>
<dbReference type="Pfam" id="PF05033">
    <property type="entry name" value="Pre-SET"/>
    <property type="match status" value="1"/>
</dbReference>
<dbReference type="OrthoDB" id="288590at2759"/>
<evidence type="ECO:0000256" key="4">
    <source>
        <dbReference type="ARBA" id="ARBA00022679"/>
    </source>
</evidence>
<dbReference type="SUPFAM" id="SSF82199">
    <property type="entry name" value="SET domain"/>
    <property type="match status" value="1"/>
</dbReference>
<dbReference type="EMBL" id="JADCNL010000007">
    <property type="protein sequence ID" value="KAG0472542.1"/>
    <property type="molecule type" value="Genomic_DNA"/>
</dbReference>
<evidence type="ECO:0000259" key="11">
    <source>
        <dbReference type="PROSITE" id="PS51015"/>
    </source>
</evidence>
<dbReference type="InterPro" id="IPR001214">
    <property type="entry name" value="SET_dom"/>
</dbReference>
<dbReference type="SMART" id="SM00468">
    <property type="entry name" value="PreSET"/>
    <property type="match status" value="1"/>
</dbReference>
<evidence type="ECO:0000313" key="12">
    <source>
        <dbReference type="EMBL" id="KAG0472542.1"/>
    </source>
</evidence>
<dbReference type="InterPro" id="IPR007728">
    <property type="entry name" value="Pre-SET_dom"/>
</dbReference>
<keyword evidence="6 7" id="KW-0539">Nucleus</keyword>
<evidence type="ECO:0000256" key="3">
    <source>
        <dbReference type="ARBA" id="ARBA00022603"/>
    </source>
</evidence>
<gene>
    <name evidence="12" type="ORF">HPP92_014399</name>
</gene>
<dbReference type="GO" id="GO:0003690">
    <property type="term" value="F:double-stranded DNA binding"/>
    <property type="evidence" value="ECO:0007669"/>
    <property type="project" value="TreeGrafter"/>
</dbReference>
<feature type="domain" description="SET" evidence="8">
    <location>
        <begin position="310"/>
        <end position="453"/>
    </location>
</feature>
<feature type="domain" description="Post-SET" evidence="10">
    <location>
        <begin position="467"/>
        <end position="483"/>
    </location>
</feature>
<accession>A0A835QRJ8</accession>
<dbReference type="GO" id="GO:0042054">
    <property type="term" value="F:histone methyltransferase activity"/>
    <property type="evidence" value="ECO:0007669"/>
    <property type="project" value="InterPro"/>
</dbReference>
<dbReference type="SMART" id="SM00317">
    <property type="entry name" value="SET"/>
    <property type="match status" value="1"/>
</dbReference>
<dbReference type="Gene3D" id="2.30.280.10">
    <property type="entry name" value="SRA-YDG"/>
    <property type="match status" value="1"/>
</dbReference>
<dbReference type="GO" id="GO:0005694">
    <property type="term" value="C:chromosome"/>
    <property type="evidence" value="ECO:0007669"/>
    <property type="project" value="UniProtKB-SubCell"/>
</dbReference>
<keyword evidence="3" id="KW-0489">Methyltransferase</keyword>
<dbReference type="GO" id="GO:0008270">
    <property type="term" value="F:zinc ion binding"/>
    <property type="evidence" value="ECO:0007669"/>
    <property type="project" value="InterPro"/>
</dbReference>
<dbReference type="InterPro" id="IPR003616">
    <property type="entry name" value="Post-SET_dom"/>
</dbReference>
<evidence type="ECO:0000259" key="10">
    <source>
        <dbReference type="PROSITE" id="PS50868"/>
    </source>
</evidence>
<dbReference type="SMART" id="SM00466">
    <property type="entry name" value="SRA"/>
    <property type="match status" value="1"/>
</dbReference>
<evidence type="ECO:0000259" key="8">
    <source>
        <dbReference type="PROSITE" id="PS50280"/>
    </source>
</evidence>